<keyword evidence="3 8" id="KW-0732">Signal</keyword>
<evidence type="ECO:0000256" key="4">
    <source>
        <dbReference type="ARBA" id="ARBA00022737"/>
    </source>
</evidence>
<dbReference type="PROSITE" id="PS51257">
    <property type="entry name" value="PROKAR_LIPOPROTEIN"/>
    <property type="match status" value="1"/>
</dbReference>
<accession>A0A6P8HPJ8</accession>
<evidence type="ECO:0000256" key="3">
    <source>
        <dbReference type="ARBA" id="ARBA00022729"/>
    </source>
</evidence>
<dbReference type="Gene3D" id="2.10.25.10">
    <property type="entry name" value="Laminin"/>
    <property type="match status" value="2"/>
</dbReference>
<evidence type="ECO:0000313" key="13">
    <source>
        <dbReference type="RefSeq" id="XP_031554596.1"/>
    </source>
</evidence>
<dbReference type="PROSITE" id="PS50026">
    <property type="entry name" value="EGF_3"/>
    <property type="match status" value="3"/>
</dbReference>
<comment type="caution">
    <text evidence="7">Lacks conserved residue(s) required for the propagation of feature annotation.</text>
</comment>
<name>A0A6P8HPJ8_ACTTE</name>
<dbReference type="AlphaFoldDB" id="A0A6P8HPJ8"/>
<feature type="chain" id="PRO_5044653076" evidence="8">
    <location>
        <begin position="26"/>
        <end position="379"/>
    </location>
</feature>
<dbReference type="InterPro" id="IPR000742">
    <property type="entry name" value="EGF"/>
</dbReference>
<gene>
    <name evidence="12 13" type="primary">LOC116291560</name>
</gene>
<dbReference type="PRINTS" id="PR00010">
    <property type="entry name" value="EGFBLOOD"/>
</dbReference>
<evidence type="ECO:0000256" key="7">
    <source>
        <dbReference type="PROSITE-ProRule" id="PRU00076"/>
    </source>
</evidence>
<dbReference type="GeneID" id="116291560"/>
<keyword evidence="6" id="KW-0325">Glycoprotein</keyword>
<feature type="disulfide bond" evidence="7">
    <location>
        <begin position="113"/>
        <end position="130"/>
    </location>
</feature>
<evidence type="ECO:0000313" key="11">
    <source>
        <dbReference type="Proteomes" id="UP000515163"/>
    </source>
</evidence>
<dbReference type="Proteomes" id="UP000515163">
    <property type="component" value="Unplaced"/>
</dbReference>
<protein>
    <submittedName>
        <fullName evidence="12 13">Neurogenic locus notch homolog protein 2-like isoform X1</fullName>
    </submittedName>
</protein>
<dbReference type="RefSeq" id="XP_031554595.1">
    <property type="nucleotide sequence ID" value="XM_031698735.1"/>
</dbReference>
<dbReference type="SMART" id="SM00179">
    <property type="entry name" value="EGF_CA"/>
    <property type="match status" value="2"/>
</dbReference>
<feature type="disulfide bond" evidence="7">
    <location>
        <begin position="132"/>
        <end position="141"/>
    </location>
</feature>
<evidence type="ECO:0000256" key="6">
    <source>
        <dbReference type="ARBA" id="ARBA00023180"/>
    </source>
</evidence>
<feature type="domain" description="Apple" evidence="10">
    <location>
        <begin position="25"/>
        <end position="111"/>
    </location>
</feature>
<comment type="similarity">
    <text evidence="1">Belongs to the EGF domain peptide family.</text>
</comment>
<feature type="disulfide bond" evidence="7">
    <location>
        <begin position="170"/>
        <end position="179"/>
    </location>
</feature>
<keyword evidence="11" id="KW-1185">Reference proteome</keyword>
<dbReference type="PROSITE" id="PS01187">
    <property type="entry name" value="EGF_CA"/>
    <property type="match status" value="1"/>
</dbReference>
<feature type="domain" description="EGF-like" evidence="9">
    <location>
        <begin position="182"/>
        <end position="218"/>
    </location>
</feature>
<organism evidence="11 12">
    <name type="scientific">Actinia tenebrosa</name>
    <name type="common">Australian red waratah sea anemone</name>
    <dbReference type="NCBI Taxonomy" id="6105"/>
    <lineage>
        <taxon>Eukaryota</taxon>
        <taxon>Metazoa</taxon>
        <taxon>Cnidaria</taxon>
        <taxon>Anthozoa</taxon>
        <taxon>Hexacorallia</taxon>
        <taxon>Actiniaria</taxon>
        <taxon>Actiniidae</taxon>
        <taxon>Actinia</taxon>
    </lineage>
</organism>
<feature type="domain" description="EGF-like" evidence="9">
    <location>
        <begin position="144"/>
        <end position="180"/>
    </location>
</feature>
<evidence type="ECO:0000256" key="5">
    <source>
        <dbReference type="ARBA" id="ARBA00023157"/>
    </source>
</evidence>
<evidence type="ECO:0000259" key="9">
    <source>
        <dbReference type="PROSITE" id="PS50026"/>
    </source>
</evidence>
<dbReference type="FunFam" id="2.10.25.10:FF:000784">
    <property type="entry name" value="Uncharacterized protein"/>
    <property type="match status" value="1"/>
</dbReference>
<evidence type="ECO:0000313" key="12">
    <source>
        <dbReference type="RefSeq" id="XP_031554595.1"/>
    </source>
</evidence>
<dbReference type="SUPFAM" id="SSF57196">
    <property type="entry name" value="EGF/Laminin"/>
    <property type="match status" value="2"/>
</dbReference>
<dbReference type="KEGG" id="aten:116291560"/>
<dbReference type="GO" id="GO:0005112">
    <property type="term" value="F:Notch binding"/>
    <property type="evidence" value="ECO:0007669"/>
    <property type="project" value="TreeGrafter"/>
</dbReference>
<dbReference type="Pfam" id="PF00008">
    <property type="entry name" value="EGF"/>
    <property type="match status" value="2"/>
</dbReference>
<feature type="domain" description="EGF-like" evidence="9">
    <location>
        <begin position="107"/>
        <end position="142"/>
    </location>
</feature>
<dbReference type="CDD" id="cd00054">
    <property type="entry name" value="EGF_CA"/>
    <property type="match status" value="2"/>
</dbReference>
<dbReference type="PROSITE" id="PS00022">
    <property type="entry name" value="EGF_1"/>
    <property type="match status" value="3"/>
</dbReference>
<reference evidence="12 13" key="1">
    <citation type="submission" date="2025-04" db="UniProtKB">
        <authorList>
            <consortium name="RefSeq"/>
        </authorList>
    </citation>
    <scope>IDENTIFICATION</scope>
    <source>
        <tissue evidence="12 13">Tentacle</tissue>
    </source>
</reference>
<dbReference type="FunFam" id="2.10.25.10:FF:000004">
    <property type="entry name" value="Neurogenic locus notch 1"/>
    <property type="match status" value="1"/>
</dbReference>
<evidence type="ECO:0000256" key="1">
    <source>
        <dbReference type="ARBA" id="ARBA00006373"/>
    </source>
</evidence>
<dbReference type="InterPro" id="IPR000152">
    <property type="entry name" value="EGF-type_Asp/Asn_hydroxyl_site"/>
</dbReference>
<evidence type="ECO:0000259" key="10">
    <source>
        <dbReference type="PROSITE" id="PS50948"/>
    </source>
</evidence>
<feature type="disulfide bond" evidence="7">
    <location>
        <begin position="208"/>
        <end position="217"/>
    </location>
</feature>
<feature type="signal peptide" evidence="8">
    <location>
        <begin position="1"/>
        <end position="25"/>
    </location>
</feature>
<dbReference type="PROSITE" id="PS50948">
    <property type="entry name" value="PAN"/>
    <property type="match status" value="1"/>
</dbReference>
<keyword evidence="5 7" id="KW-1015">Disulfide bond</keyword>
<evidence type="ECO:0000256" key="2">
    <source>
        <dbReference type="ARBA" id="ARBA00022536"/>
    </source>
</evidence>
<dbReference type="InterPro" id="IPR001881">
    <property type="entry name" value="EGF-like_Ca-bd_dom"/>
</dbReference>
<evidence type="ECO:0000256" key="8">
    <source>
        <dbReference type="SAM" id="SignalP"/>
    </source>
</evidence>
<proteinExistence type="inferred from homology"/>
<dbReference type="OrthoDB" id="283575at2759"/>
<dbReference type="InterPro" id="IPR018097">
    <property type="entry name" value="EGF_Ca-bd_CS"/>
</dbReference>
<dbReference type="GO" id="GO:0005509">
    <property type="term" value="F:calcium ion binding"/>
    <property type="evidence" value="ECO:0007669"/>
    <property type="project" value="InterPro"/>
</dbReference>
<keyword evidence="2 7" id="KW-0245">EGF-like domain</keyword>
<sequence>MDKSSAIRLLQFLTLWIQFTMVVGCGKVMKFDLTIQGKALRNHVSSSDFATDESHCKVKCFLDSRCISYNFGSGADGQGYVCELSHSDHIMHPDDLVNRTNTIYVRAQNSCNCSQNMICRFDFVDNTHQCDCFPGFTGSDCKTDIYECASNPCQNGGSCQDQVNGYVCTCVTGFTGTICETNIDDCAINRCQNNGTCIDLINDYNCSCIYPYSGRNCMTRKGWTECIIKSGEDCIGSKDDKYATFECHKGHVIAFKLIYVSGDGLSYTGQKNDRGYWGGTNAGKSSLQIHITEDKEENGRVAPPSNLIALDTILRIGIMAYSLPGVTNMDPELVFPDFVPAMPLDKDTKFRIWFGSDLSSIGEKNNIGQTCVRVEVLYE</sequence>
<dbReference type="PANTHER" id="PTHR12916">
    <property type="entry name" value="CYTOCHROME C OXIDASE POLYPEPTIDE VIC-2"/>
    <property type="match status" value="1"/>
</dbReference>
<dbReference type="InterPro" id="IPR003609">
    <property type="entry name" value="Pan_app"/>
</dbReference>
<dbReference type="GO" id="GO:0007219">
    <property type="term" value="P:Notch signaling pathway"/>
    <property type="evidence" value="ECO:0007669"/>
    <property type="project" value="TreeGrafter"/>
</dbReference>
<dbReference type="PANTHER" id="PTHR12916:SF9">
    <property type="entry name" value="NEUROGENIC LOCUS NOTCH HOMOLOG PROTEIN 1-RELATED"/>
    <property type="match status" value="1"/>
</dbReference>
<dbReference type="SMART" id="SM00181">
    <property type="entry name" value="EGF"/>
    <property type="match status" value="3"/>
</dbReference>
<keyword evidence="4" id="KW-0677">Repeat</keyword>
<dbReference type="RefSeq" id="XP_031554596.1">
    <property type="nucleotide sequence ID" value="XM_031698736.1"/>
</dbReference>
<dbReference type="PROSITE" id="PS00010">
    <property type="entry name" value="ASX_HYDROXYL"/>
    <property type="match status" value="2"/>
</dbReference>
<dbReference type="PROSITE" id="PS01186">
    <property type="entry name" value="EGF_2"/>
    <property type="match status" value="3"/>
</dbReference>